<name>A0ABT5HSN3_9CAUL</name>
<feature type="domain" description="EamA" evidence="7">
    <location>
        <begin position="154"/>
        <end position="293"/>
    </location>
</feature>
<feature type="transmembrane region" description="Helical" evidence="6">
    <location>
        <begin position="44"/>
        <end position="62"/>
    </location>
</feature>
<dbReference type="RefSeq" id="WP_272747328.1">
    <property type="nucleotide sequence ID" value="NZ_JAQQKX010000003.1"/>
</dbReference>
<gene>
    <name evidence="8" type="ORF">PQU92_06155</name>
</gene>
<dbReference type="Pfam" id="PF00892">
    <property type="entry name" value="EamA"/>
    <property type="match status" value="2"/>
</dbReference>
<comment type="subcellular location">
    <subcellularLocation>
        <location evidence="1">Cell membrane</location>
        <topology evidence="1">Multi-pass membrane protein</topology>
    </subcellularLocation>
</comment>
<evidence type="ECO:0000256" key="2">
    <source>
        <dbReference type="ARBA" id="ARBA00022475"/>
    </source>
</evidence>
<dbReference type="EMBL" id="JAQQKX010000003">
    <property type="protein sequence ID" value="MDC7682850.1"/>
    <property type="molecule type" value="Genomic_DNA"/>
</dbReference>
<evidence type="ECO:0000256" key="1">
    <source>
        <dbReference type="ARBA" id="ARBA00004651"/>
    </source>
</evidence>
<dbReference type="PANTHER" id="PTHR32322:SF18">
    <property type="entry name" value="S-ADENOSYLMETHIONINE_S-ADENOSYLHOMOCYSTEINE TRANSPORTER"/>
    <property type="match status" value="1"/>
</dbReference>
<feature type="transmembrane region" description="Helical" evidence="6">
    <location>
        <begin position="220"/>
        <end position="241"/>
    </location>
</feature>
<feature type="transmembrane region" description="Helical" evidence="6">
    <location>
        <begin position="7"/>
        <end position="24"/>
    </location>
</feature>
<organism evidence="8 9">
    <name type="scientific">Asticcacaulis aquaticus</name>
    <dbReference type="NCBI Taxonomy" id="2984212"/>
    <lineage>
        <taxon>Bacteria</taxon>
        <taxon>Pseudomonadati</taxon>
        <taxon>Pseudomonadota</taxon>
        <taxon>Alphaproteobacteria</taxon>
        <taxon>Caulobacterales</taxon>
        <taxon>Caulobacteraceae</taxon>
        <taxon>Asticcacaulis</taxon>
    </lineage>
</organism>
<sequence>MTDQKKLWLGIGCGVAAGALWGLVFLTPELVPGFSALQLSAGRYLAYGLVAAVLILPSWPRLRPLIKGAEWRGLIWLSLTGNIIYYVLLAQAVQSGGVAMTTLIIGLLPVTVTLMGHRDSHVPLIKLVPSLVLGVAGIACTAWDTLGKDHGSLSGLLCAFGALIAWTVYAVGNSRWLNRLTDVTAHDWSLLTGVVTGALALMLAVPAFLFGAGAHSEGDWWRFLGVVTGVAILCSVIGNAFWNRASRLLPMSLIGQMILFETLFALLYGFLWEARLPTVMEGAAIGLLIASVLSCAHAHRAE</sequence>
<keyword evidence="2" id="KW-1003">Cell membrane</keyword>
<feature type="transmembrane region" description="Helical" evidence="6">
    <location>
        <begin position="152"/>
        <end position="171"/>
    </location>
</feature>
<keyword evidence="3 6" id="KW-0812">Transmembrane</keyword>
<comment type="caution">
    <text evidence="8">The sequence shown here is derived from an EMBL/GenBank/DDBJ whole genome shotgun (WGS) entry which is preliminary data.</text>
</comment>
<reference evidence="8 9" key="1">
    <citation type="submission" date="2023-01" db="EMBL/GenBank/DDBJ databases">
        <title>Novel species of the genus Asticcacaulis isolated from rivers.</title>
        <authorList>
            <person name="Lu H."/>
        </authorList>
    </citation>
    <scope>NUCLEOTIDE SEQUENCE [LARGE SCALE GENOMIC DNA]</scope>
    <source>
        <strain evidence="8 9">BYS171W</strain>
    </source>
</reference>
<feature type="transmembrane region" description="Helical" evidence="6">
    <location>
        <begin position="278"/>
        <end position="296"/>
    </location>
</feature>
<proteinExistence type="predicted"/>
<dbReference type="InterPro" id="IPR000620">
    <property type="entry name" value="EamA_dom"/>
</dbReference>
<dbReference type="InterPro" id="IPR037185">
    <property type="entry name" value="EmrE-like"/>
</dbReference>
<feature type="transmembrane region" description="Helical" evidence="6">
    <location>
        <begin position="98"/>
        <end position="115"/>
    </location>
</feature>
<dbReference type="Proteomes" id="UP001214854">
    <property type="component" value="Unassembled WGS sequence"/>
</dbReference>
<evidence type="ECO:0000313" key="9">
    <source>
        <dbReference type="Proteomes" id="UP001214854"/>
    </source>
</evidence>
<evidence type="ECO:0000256" key="3">
    <source>
        <dbReference type="ARBA" id="ARBA00022692"/>
    </source>
</evidence>
<evidence type="ECO:0000256" key="4">
    <source>
        <dbReference type="ARBA" id="ARBA00022989"/>
    </source>
</evidence>
<evidence type="ECO:0000256" key="6">
    <source>
        <dbReference type="SAM" id="Phobius"/>
    </source>
</evidence>
<evidence type="ECO:0000256" key="5">
    <source>
        <dbReference type="ARBA" id="ARBA00023136"/>
    </source>
</evidence>
<dbReference type="SUPFAM" id="SSF103481">
    <property type="entry name" value="Multidrug resistance efflux transporter EmrE"/>
    <property type="match status" value="2"/>
</dbReference>
<evidence type="ECO:0000313" key="8">
    <source>
        <dbReference type="EMBL" id="MDC7682850.1"/>
    </source>
</evidence>
<feature type="transmembrane region" description="Helical" evidence="6">
    <location>
        <begin position="191"/>
        <end position="214"/>
    </location>
</feature>
<feature type="transmembrane region" description="Helical" evidence="6">
    <location>
        <begin position="127"/>
        <end position="146"/>
    </location>
</feature>
<dbReference type="PANTHER" id="PTHR32322">
    <property type="entry name" value="INNER MEMBRANE TRANSPORTER"/>
    <property type="match status" value="1"/>
</dbReference>
<feature type="transmembrane region" description="Helical" evidence="6">
    <location>
        <begin position="74"/>
        <end position="92"/>
    </location>
</feature>
<feature type="domain" description="EamA" evidence="7">
    <location>
        <begin position="9"/>
        <end position="139"/>
    </location>
</feature>
<keyword evidence="4 6" id="KW-1133">Transmembrane helix</keyword>
<keyword evidence="5 6" id="KW-0472">Membrane</keyword>
<evidence type="ECO:0000259" key="7">
    <source>
        <dbReference type="Pfam" id="PF00892"/>
    </source>
</evidence>
<accession>A0ABT5HSN3</accession>
<dbReference type="InterPro" id="IPR050638">
    <property type="entry name" value="AA-Vitamin_Transporters"/>
</dbReference>
<keyword evidence="9" id="KW-1185">Reference proteome</keyword>
<feature type="transmembrane region" description="Helical" evidence="6">
    <location>
        <begin position="253"/>
        <end position="272"/>
    </location>
</feature>
<protein>
    <submittedName>
        <fullName evidence="8">DMT family transporter</fullName>
    </submittedName>
</protein>